<sequence>MSKTEAALIVLVMLILAFGIWFIFSGAIWSFVSYFETLLYPELHTPK</sequence>
<dbReference type="EMBL" id="ABLOKC030000007">
    <property type="protein sequence ID" value="EML1470930.1"/>
    <property type="molecule type" value="Genomic_DNA"/>
</dbReference>
<dbReference type="RefSeq" id="WP_153045831.1">
    <property type="nucleotide sequence ID" value="NZ_JAEOAR010000013.1"/>
</dbReference>
<comment type="caution">
    <text evidence="1">The sequence shown here is derived from an EMBL/GenBank/DDBJ whole genome shotgun (WGS) entry which is preliminary data.</text>
</comment>
<evidence type="ECO:0000313" key="1">
    <source>
        <dbReference type="EMBL" id="EML1470930.1"/>
    </source>
</evidence>
<organism evidence="1">
    <name type="scientific">Pluralibacter gergoviae</name>
    <name type="common">Enterobacter gergoviae</name>
    <dbReference type="NCBI Taxonomy" id="61647"/>
    <lineage>
        <taxon>Bacteria</taxon>
        <taxon>Pseudomonadati</taxon>
        <taxon>Pseudomonadota</taxon>
        <taxon>Gammaproteobacteria</taxon>
        <taxon>Enterobacterales</taxon>
        <taxon>Enterobacteriaceae</taxon>
        <taxon>Pluralibacter</taxon>
    </lineage>
</organism>
<name>A0AAI9DJK9_PLUGE</name>
<accession>A0AAI9DJK9</accession>
<dbReference type="NCBIfam" id="NF033861">
    <property type="entry name" value="sm_mem_Ecr"/>
    <property type="match status" value="1"/>
</dbReference>
<dbReference type="AlphaFoldDB" id="A0AAI9DJK9"/>
<proteinExistence type="predicted"/>
<protein>
    <submittedName>
        <fullName evidence="1">Ecr family regulatory small membrane protein</fullName>
    </submittedName>
</protein>
<gene>
    <name evidence="1" type="ORF">QEG54_001635</name>
</gene>
<reference evidence="1" key="1">
    <citation type="submission" date="2024-02" db="EMBL/GenBank/DDBJ databases">
        <authorList>
            <consortium name="Clinical and Environmental Microbiology Branch: Whole genome sequencing antimicrobial resistance pathogens in the healthcare setting"/>
        </authorList>
    </citation>
    <scope>NUCLEOTIDE SEQUENCE</scope>
    <source>
        <strain evidence="1">2021DK-00143</strain>
    </source>
</reference>